<comment type="similarity">
    <text evidence="1">Belongs to the short-chain dehydrogenases/reductases (SDR) family.</text>
</comment>
<evidence type="ECO:0008006" key="6">
    <source>
        <dbReference type="Google" id="ProtNLM"/>
    </source>
</evidence>
<dbReference type="InterPro" id="IPR036291">
    <property type="entry name" value="NAD(P)-bd_dom_sf"/>
</dbReference>
<dbReference type="InterPro" id="IPR002347">
    <property type="entry name" value="SDR_fam"/>
</dbReference>
<proteinExistence type="inferred from homology"/>
<reference evidence="4" key="1">
    <citation type="submission" date="2021-02" db="EMBL/GenBank/DDBJ databases">
        <title>Genome sequence Cadophora malorum strain M34.</title>
        <authorList>
            <person name="Stefanovic E."/>
            <person name="Vu D."/>
            <person name="Scully C."/>
            <person name="Dijksterhuis J."/>
            <person name="Roader J."/>
            <person name="Houbraken J."/>
        </authorList>
    </citation>
    <scope>NUCLEOTIDE SEQUENCE</scope>
    <source>
        <strain evidence="4">M34</strain>
    </source>
</reference>
<dbReference type="AlphaFoldDB" id="A0A8H7TKT1"/>
<evidence type="ECO:0000313" key="4">
    <source>
        <dbReference type="EMBL" id="KAG4421449.1"/>
    </source>
</evidence>
<dbReference type="OrthoDB" id="37659at2759"/>
<keyword evidence="3" id="KW-0560">Oxidoreductase</keyword>
<dbReference type="PROSITE" id="PS00061">
    <property type="entry name" value="ADH_SHORT"/>
    <property type="match status" value="1"/>
</dbReference>
<dbReference type="Pfam" id="PF00106">
    <property type="entry name" value="adh_short"/>
    <property type="match status" value="1"/>
</dbReference>
<dbReference type="PANTHER" id="PTHR44229">
    <property type="entry name" value="15-HYDROXYPROSTAGLANDIN DEHYDROGENASE [NAD(+)]"/>
    <property type="match status" value="1"/>
</dbReference>
<comment type="caution">
    <text evidence="4">The sequence shown here is derived from an EMBL/GenBank/DDBJ whole genome shotgun (WGS) entry which is preliminary data.</text>
</comment>
<keyword evidence="2" id="KW-0521">NADP</keyword>
<keyword evidence="5" id="KW-1185">Reference proteome</keyword>
<accession>A0A8H7TKT1</accession>
<protein>
    <recommendedName>
        <fullName evidence="6">3-hydroxyacyl-CoA dehydrogenase</fullName>
    </recommendedName>
</protein>
<evidence type="ECO:0000313" key="5">
    <source>
        <dbReference type="Proteomes" id="UP000664132"/>
    </source>
</evidence>
<dbReference type="EMBL" id="JAFJYH010000065">
    <property type="protein sequence ID" value="KAG4421449.1"/>
    <property type="molecule type" value="Genomic_DNA"/>
</dbReference>
<dbReference type="Gene3D" id="3.40.50.720">
    <property type="entry name" value="NAD(P)-binding Rossmann-like Domain"/>
    <property type="match status" value="1"/>
</dbReference>
<dbReference type="PANTHER" id="PTHR44229:SF4">
    <property type="entry name" value="15-HYDROXYPROSTAGLANDIN DEHYDROGENASE [NAD(+)]"/>
    <property type="match status" value="1"/>
</dbReference>
<dbReference type="GO" id="GO:0016616">
    <property type="term" value="F:oxidoreductase activity, acting on the CH-OH group of donors, NAD or NADP as acceptor"/>
    <property type="evidence" value="ECO:0007669"/>
    <property type="project" value="TreeGrafter"/>
</dbReference>
<sequence length="325" mass="35002">MAGIPLREETLKELKDKVVVISGSAHGIGLSTVQLLYTHGAHVIHGDWDAKSGSTVDSSISSSTKAQVPGGSTTFVQTDVTDYDSVLNLFDTALKKHGRVDIAIANAGVLEAGDWFEKGLDLEGVRKKPTNKTVDVNLLGCIYFSRIACVYLKEGNTSKADKSLLLVSSTAGFKETPGIFVYTAAKHGVLGLLRSLRPYLPKTHSIRTNAICPWMTDTGMVLGIRDSWISNSLPVNTPESVARVIIETAVGTVPEGEVRMKDEGIVEKLAGSEKVRYNGRAVFVEGGRGWDIESGIEGTEEVWLGEKVSRTLAKGQEVLGDGKDW</sequence>
<name>A0A8H7TKT1_9HELO</name>
<dbReference type="Proteomes" id="UP000664132">
    <property type="component" value="Unassembled WGS sequence"/>
</dbReference>
<organism evidence="4 5">
    <name type="scientific">Cadophora malorum</name>
    <dbReference type="NCBI Taxonomy" id="108018"/>
    <lineage>
        <taxon>Eukaryota</taxon>
        <taxon>Fungi</taxon>
        <taxon>Dikarya</taxon>
        <taxon>Ascomycota</taxon>
        <taxon>Pezizomycotina</taxon>
        <taxon>Leotiomycetes</taxon>
        <taxon>Helotiales</taxon>
        <taxon>Ploettnerulaceae</taxon>
        <taxon>Cadophora</taxon>
    </lineage>
</organism>
<dbReference type="PRINTS" id="PR00081">
    <property type="entry name" value="GDHRDH"/>
</dbReference>
<evidence type="ECO:0000256" key="3">
    <source>
        <dbReference type="ARBA" id="ARBA00023002"/>
    </source>
</evidence>
<evidence type="ECO:0000256" key="1">
    <source>
        <dbReference type="ARBA" id="ARBA00006484"/>
    </source>
</evidence>
<gene>
    <name evidence="4" type="ORF">IFR04_005399</name>
</gene>
<dbReference type="SUPFAM" id="SSF51735">
    <property type="entry name" value="NAD(P)-binding Rossmann-fold domains"/>
    <property type="match status" value="1"/>
</dbReference>
<dbReference type="InterPro" id="IPR020904">
    <property type="entry name" value="Sc_DH/Rdtase_CS"/>
</dbReference>
<evidence type="ECO:0000256" key="2">
    <source>
        <dbReference type="ARBA" id="ARBA00022857"/>
    </source>
</evidence>
<dbReference type="GO" id="GO:0005737">
    <property type="term" value="C:cytoplasm"/>
    <property type="evidence" value="ECO:0007669"/>
    <property type="project" value="TreeGrafter"/>
</dbReference>